<comment type="similarity">
    <text evidence="2">Belongs to the eukaryotic/archaeal RNase P protein component 1 family.</text>
</comment>
<proteinExistence type="inferred from homology"/>
<comment type="subcellular location">
    <subcellularLocation>
        <location evidence="1">Nucleus</location>
    </subcellularLocation>
</comment>
<dbReference type="Proteomes" id="UP000636800">
    <property type="component" value="Chromosome 7"/>
</dbReference>
<evidence type="ECO:0000313" key="6">
    <source>
        <dbReference type="Proteomes" id="UP000636800"/>
    </source>
</evidence>
<comment type="caution">
    <text evidence="5">The sequence shown here is derived from an EMBL/GenBank/DDBJ whole genome shotgun (WGS) entry which is preliminary data.</text>
</comment>
<dbReference type="GO" id="GO:0006364">
    <property type="term" value="P:rRNA processing"/>
    <property type="evidence" value="ECO:0007669"/>
    <property type="project" value="TreeGrafter"/>
</dbReference>
<feature type="compositionally biased region" description="Basic and acidic residues" evidence="3">
    <location>
        <begin position="35"/>
        <end position="66"/>
    </location>
</feature>
<evidence type="ECO:0000313" key="5">
    <source>
        <dbReference type="EMBL" id="KAG0475222.1"/>
    </source>
</evidence>
<dbReference type="SMART" id="SM00538">
    <property type="entry name" value="POP4"/>
    <property type="match status" value="1"/>
</dbReference>
<dbReference type="GO" id="GO:0000172">
    <property type="term" value="C:ribonuclease MRP complex"/>
    <property type="evidence" value="ECO:0007669"/>
    <property type="project" value="InterPro"/>
</dbReference>
<accession>A0A835UV77</accession>
<dbReference type="EMBL" id="JADCNL010000007">
    <property type="protein sequence ID" value="KAG0473565.1"/>
    <property type="molecule type" value="Genomic_DNA"/>
</dbReference>
<sequence length="294" mass="33407">MASPAGVDTTPISDPKKRAFEALERRFALARVQLAKEEQRKRRREATNKVESDKDANSSITKEESSPKATIPSTKKDPHHAYSVLPEGINEKLLNIQPSVTNRGDVVNQIIYDLVQHGEEGNKFRRNSLRKKIEHCILLDNAAPNSNLTMAAQAKALQSHAKRSKKHMSLKQHRKCGSFDIPREFHRFELFKPMHDMWKAYIIEIVNESRKKQLAQRLLEADLHGAFLVVVECKTASFVGFSGIMIRETAETFGIIKQDDCFRMVPKHGSVFIFQVGCLKVTLQGDRLSSRNIF</sequence>
<dbReference type="InterPro" id="IPR023534">
    <property type="entry name" value="Rof/RNase_P-like"/>
</dbReference>
<evidence type="ECO:0000313" key="4">
    <source>
        <dbReference type="EMBL" id="KAG0473565.1"/>
    </source>
</evidence>
<dbReference type="Proteomes" id="UP000639772">
    <property type="component" value="Chromosome 7"/>
</dbReference>
<protein>
    <submittedName>
        <fullName evidence="5">Uncharacterized protein</fullName>
    </submittedName>
</protein>
<evidence type="ECO:0000256" key="2">
    <source>
        <dbReference type="ARBA" id="ARBA00006181"/>
    </source>
</evidence>
<dbReference type="PANTHER" id="PTHR13348:SF0">
    <property type="entry name" value="RIBONUCLEASE P PROTEIN SUBUNIT P29"/>
    <property type="match status" value="1"/>
</dbReference>
<dbReference type="GO" id="GO:0001682">
    <property type="term" value="P:tRNA 5'-leader removal"/>
    <property type="evidence" value="ECO:0007669"/>
    <property type="project" value="InterPro"/>
</dbReference>
<dbReference type="PANTHER" id="PTHR13348">
    <property type="entry name" value="RIBONUCLEASE P SUBUNIT P29"/>
    <property type="match status" value="1"/>
</dbReference>
<dbReference type="GO" id="GO:0030677">
    <property type="term" value="C:ribonuclease P complex"/>
    <property type="evidence" value="ECO:0007669"/>
    <property type="project" value="InterPro"/>
</dbReference>
<gene>
    <name evidence="5" type="ORF">HPP92_014908</name>
    <name evidence="4" type="ORF">HPP92_015422</name>
</gene>
<organism evidence="5 7">
    <name type="scientific">Vanilla planifolia</name>
    <name type="common">Vanilla</name>
    <dbReference type="NCBI Taxonomy" id="51239"/>
    <lineage>
        <taxon>Eukaryota</taxon>
        <taxon>Viridiplantae</taxon>
        <taxon>Streptophyta</taxon>
        <taxon>Embryophyta</taxon>
        <taxon>Tracheophyta</taxon>
        <taxon>Spermatophyta</taxon>
        <taxon>Magnoliopsida</taxon>
        <taxon>Liliopsida</taxon>
        <taxon>Asparagales</taxon>
        <taxon>Orchidaceae</taxon>
        <taxon>Vanilloideae</taxon>
        <taxon>Vanilleae</taxon>
        <taxon>Vanilla</taxon>
    </lineage>
</organism>
<dbReference type="Pfam" id="PF01868">
    <property type="entry name" value="RNase_P-MRP_p29"/>
    <property type="match status" value="1"/>
</dbReference>
<dbReference type="EMBL" id="JADCNM010000007">
    <property type="protein sequence ID" value="KAG0475222.1"/>
    <property type="molecule type" value="Genomic_DNA"/>
</dbReference>
<keyword evidence="6" id="KW-1185">Reference proteome</keyword>
<evidence type="ECO:0000313" key="7">
    <source>
        <dbReference type="Proteomes" id="UP000639772"/>
    </source>
</evidence>
<evidence type="ECO:0000256" key="1">
    <source>
        <dbReference type="ARBA" id="ARBA00004123"/>
    </source>
</evidence>
<dbReference type="Gene3D" id="2.30.30.210">
    <property type="entry name" value="Ribonuclease P/MRP, subunit p29"/>
    <property type="match status" value="1"/>
</dbReference>
<dbReference type="AlphaFoldDB" id="A0A835UV77"/>
<dbReference type="InterPro" id="IPR036980">
    <property type="entry name" value="RNase_P/MRP_Rpp29_sf"/>
</dbReference>
<evidence type="ECO:0000256" key="3">
    <source>
        <dbReference type="SAM" id="MobiDB-lite"/>
    </source>
</evidence>
<reference evidence="6 7" key="1">
    <citation type="journal article" date="2020" name="Nat. Food">
        <title>A phased Vanilla planifolia genome enables genetic improvement of flavour and production.</title>
        <authorList>
            <person name="Hasing T."/>
            <person name="Tang H."/>
            <person name="Brym M."/>
            <person name="Khazi F."/>
            <person name="Huang T."/>
            <person name="Chambers A.H."/>
        </authorList>
    </citation>
    <scope>NUCLEOTIDE SEQUENCE [LARGE SCALE GENOMIC DNA]</scope>
    <source>
        <tissue evidence="5">Leaf</tissue>
    </source>
</reference>
<dbReference type="InterPro" id="IPR002730">
    <property type="entry name" value="Rpp29/RNP1"/>
</dbReference>
<dbReference type="SUPFAM" id="SSF101744">
    <property type="entry name" value="Rof/RNase P subunit-like"/>
    <property type="match status" value="1"/>
</dbReference>
<dbReference type="OrthoDB" id="124041at2759"/>
<dbReference type="InterPro" id="IPR016848">
    <property type="entry name" value="RNase_P/MRP_Rpp29-subunit"/>
</dbReference>
<name>A0A835UV77_VANPL</name>
<dbReference type="GO" id="GO:0033204">
    <property type="term" value="F:ribonuclease P RNA binding"/>
    <property type="evidence" value="ECO:0007669"/>
    <property type="project" value="InterPro"/>
</dbReference>
<dbReference type="GO" id="GO:0005634">
    <property type="term" value="C:nucleus"/>
    <property type="evidence" value="ECO:0007669"/>
    <property type="project" value="UniProtKB-SubCell"/>
</dbReference>
<feature type="region of interest" description="Disordered" evidence="3">
    <location>
        <begin position="35"/>
        <end position="81"/>
    </location>
</feature>